<dbReference type="EMBL" id="GEZM01054594">
    <property type="protein sequence ID" value="JAV73539.1"/>
    <property type="molecule type" value="Transcribed_RNA"/>
</dbReference>
<name>A0A1Y1LIR8_PHOPY</name>
<evidence type="ECO:0000259" key="3">
    <source>
        <dbReference type="Pfam" id="PF00561"/>
    </source>
</evidence>
<dbReference type="GO" id="GO:0016020">
    <property type="term" value="C:membrane"/>
    <property type="evidence" value="ECO:0007669"/>
    <property type="project" value="TreeGrafter"/>
</dbReference>
<proteinExistence type="inferred from homology"/>
<dbReference type="PANTHER" id="PTHR43798:SF14">
    <property type="entry name" value="SERINE HYDROLASE-LIKE PROTEIN DDB_G0286239"/>
    <property type="match status" value="1"/>
</dbReference>
<dbReference type="InterPro" id="IPR050266">
    <property type="entry name" value="AB_hydrolase_sf"/>
</dbReference>
<dbReference type="InterPro" id="IPR000073">
    <property type="entry name" value="AB_hydrolase_1"/>
</dbReference>
<evidence type="ECO:0000256" key="2">
    <source>
        <dbReference type="ARBA" id="ARBA00022801"/>
    </source>
</evidence>
<feature type="domain" description="AB hydrolase-1" evidence="3">
    <location>
        <begin position="45"/>
        <end position="169"/>
    </location>
</feature>
<sequence length="314" mass="35850">MSQSQINGFQSQANSHTGAEFEEITIDVPWGYIAGKWWGSKTIQPVLAIHGWQDNAGTFDTLIPLVMDRNTSFLCIDLPGHGLSSQCPPGHHYSAWDFVLTVRRIVKRFKWNNIKILGHSMGAAIAFVYAAIFPNDVDGYVAIDMISSVPRETDENFDSIKLSLDRFLQYDGFNWENSMSYEYDDIVQLLMTVYSNSLTTESAKILLKRGAKQTKDHRFQFRRDACVIVDNMASYFTFNTILTFSSRIKCDVMYIQAESGLMLHKSEQHDAIVESIRQSARRFEHCTVPGTHHVHLNNPESVCNIIKSFWKTCR</sequence>
<dbReference type="SUPFAM" id="SSF53474">
    <property type="entry name" value="alpha/beta-Hydrolases"/>
    <property type="match status" value="1"/>
</dbReference>
<dbReference type="AlphaFoldDB" id="A0A1Y1LIR8"/>
<evidence type="ECO:0000256" key="1">
    <source>
        <dbReference type="ARBA" id="ARBA00008645"/>
    </source>
</evidence>
<comment type="similarity">
    <text evidence="1">Belongs to the AB hydrolase superfamily.</text>
</comment>
<evidence type="ECO:0000313" key="4">
    <source>
        <dbReference type="EMBL" id="JAV73539.1"/>
    </source>
</evidence>
<dbReference type="InterPro" id="IPR029058">
    <property type="entry name" value="AB_hydrolase_fold"/>
</dbReference>
<organism evidence="4">
    <name type="scientific">Photinus pyralis</name>
    <name type="common">Common eastern firefly</name>
    <name type="synonym">Lampyris pyralis</name>
    <dbReference type="NCBI Taxonomy" id="7054"/>
    <lineage>
        <taxon>Eukaryota</taxon>
        <taxon>Metazoa</taxon>
        <taxon>Ecdysozoa</taxon>
        <taxon>Arthropoda</taxon>
        <taxon>Hexapoda</taxon>
        <taxon>Insecta</taxon>
        <taxon>Pterygota</taxon>
        <taxon>Neoptera</taxon>
        <taxon>Endopterygota</taxon>
        <taxon>Coleoptera</taxon>
        <taxon>Polyphaga</taxon>
        <taxon>Elateriformia</taxon>
        <taxon>Elateroidea</taxon>
        <taxon>Lampyridae</taxon>
        <taxon>Lampyrinae</taxon>
        <taxon>Photinus</taxon>
    </lineage>
</organism>
<keyword evidence="2" id="KW-0378">Hydrolase</keyword>
<dbReference type="GO" id="GO:0016787">
    <property type="term" value="F:hydrolase activity"/>
    <property type="evidence" value="ECO:0007669"/>
    <property type="project" value="UniProtKB-KW"/>
</dbReference>
<accession>A0A1Y1LIR8</accession>
<dbReference type="Pfam" id="PF00561">
    <property type="entry name" value="Abhydrolase_1"/>
    <property type="match status" value="1"/>
</dbReference>
<protein>
    <recommendedName>
        <fullName evidence="3">AB hydrolase-1 domain-containing protein</fullName>
    </recommendedName>
</protein>
<dbReference type="PANTHER" id="PTHR43798">
    <property type="entry name" value="MONOACYLGLYCEROL LIPASE"/>
    <property type="match status" value="1"/>
</dbReference>
<dbReference type="Gene3D" id="3.40.50.1820">
    <property type="entry name" value="alpha/beta hydrolase"/>
    <property type="match status" value="1"/>
</dbReference>
<reference evidence="4" key="1">
    <citation type="journal article" date="2016" name="Sci. Rep.">
        <title>Molecular characterization of firefly nuptial gifts: a multi-omics approach sheds light on postcopulatory sexual selection.</title>
        <authorList>
            <person name="Al-Wathiqui N."/>
            <person name="Fallon T.R."/>
            <person name="South A."/>
            <person name="Weng J.K."/>
            <person name="Lewis S.M."/>
        </authorList>
    </citation>
    <scope>NUCLEOTIDE SEQUENCE</scope>
</reference>